<dbReference type="Proteomes" id="UP000094801">
    <property type="component" value="Unassembled WGS sequence"/>
</dbReference>
<protein>
    <submittedName>
        <fullName evidence="1">Uncharacterized protein</fullName>
    </submittedName>
</protein>
<dbReference type="InterPro" id="IPR018450">
    <property type="entry name" value="Romo1/Mgr2"/>
</dbReference>
<evidence type="ECO:0000313" key="2">
    <source>
        <dbReference type="Proteomes" id="UP000094801"/>
    </source>
</evidence>
<dbReference type="AlphaFoldDB" id="A0A1E4STY1"/>
<dbReference type="OrthoDB" id="5409308at2759"/>
<dbReference type="EMBL" id="KV453871">
    <property type="protein sequence ID" value="ODV82897.1"/>
    <property type="molecule type" value="Genomic_DNA"/>
</dbReference>
<sequence length="83" mass="8857">MFGGLAIIKNGAPNGVMNTLGQYIAGSAGTFGLFMSIGSIIRSDSNLLEASTEEFGKANSMAELKARMMAKHMVNLEQLRKMS</sequence>
<evidence type="ECO:0000313" key="1">
    <source>
        <dbReference type="EMBL" id="ODV82897.1"/>
    </source>
</evidence>
<organism evidence="1 2">
    <name type="scientific">[Candida] arabinofermentans NRRL YB-2248</name>
    <dbReference type="NCBI Taxonomy" id="983967"/>
    <lineage>
        <taxon>Eukaryota</taxon>
        <taxon>Fungi</taxon>
        <taxon>Dikarya</taxon>
        <taxon>Ascomycota</taxon>
        <taxon>Saccharomycotina</taxon>
        <taxon>Pichiomycetes</taxon>
        <taxon>Pichiales</taxon>
        <taxon>Pichiaceae</taxon>
        <taxon>Ogataea</taxon>
        <taxon>Ogataea/Candida clade</taxon>
    </lineage>
</organism>
<proteinExistence type="predicted"/>
<accession>A0A1E4STY1</accession>
<gene>
    <name evidence="1" type="ORF">CANARDRAFT_30465</name>
</gene>
<name>A0A1E4STY1_9ASCO</name>
<dbReference type="Pfam" id="PF10247">
    <property type="entry name" value="Romo1"/>
    <property type="match status" value="1"/>
</dbReference>
<reference evidence="2" key="1">
    <citation type="submission" date="2016-04" db="EMBL/GenBank/DDBJ databases">
        <title>Comparative genomics of biotechnologically important yeasts.</title>
        <authorList>
            <consortium name="DOE Joint Genome Institute"/>
            <person name="Riley R."/>
            <person name="Haridas S."/>
            <person name="Wolfe K.H."/>
            <person name="Lopes M.R."/>
            <person name="Hittinger C.T."/>
            <person name="Goker M."/>
            <person name="Salamov A."/>
            <person name="Wisecaver J."/>
            <person name="Long T.M."/>
            <person name="Aerts A.L."/>
            <person name="Barry K."/>
            <person name="Choi C."/>
            <person name="Clum A."/>
            <person name="Coughlan A.Y."/>
            <person name="Deshpande S."/>
            <person name="Douglass A.P."/>
            <person name="Hanson S.J."/>
            <person name="Klenk H.-P."/>
            <person name="Labutti K."/>
            <person name="Lapidus A."/>
            <person name="Lindquist E."/>
            <person name="Lipzen A."/>
            <person name="Meier-Kolthoff J.P."/>
            <person name="Ohm R.A."/>
            <person name="Otillar R.P."/>
            <person name="Pangilinan J."/>
            <person name="Peng Y."/>
            <person name="Rokas A."/>
            <person name="Rosa C.A."/>
            <person name="Scheuner C."/>
            <person name="Sibirny A.A."/>
            <person name="Slot J.C."/>
            <person name="Stielow J.B."/>
            <person name="Sun H."/>
            <person name="Kurtzman C.P."/>
            <person name="Blackwell M."/>
            <person name="Grigoriev I.V."/>
            <person name="Jeffries T.W."/>
        </authorList>
    </citation>
    <scope>NUCLEOTIDE SEQUENCE [LARGE SCALE GENOMIC DNA]</scope>
    <source>
        <strain evidence="2">NRRL YB-2248</strain>
    </source>
</reference>
<dbReference type="STRING" id="983967.A0A1E4STY1"/>
<dbReference type="SMART" id="SM01378">
    <property type="entry name" value="Romo1"/>
    <property type="match status" value="1"/>
</dbReference>
<keyword evidence="2" id="KW-1185">Reference proteome</keyword>